<dbReference type="AlphaFoldDB" id="A0A183VGE9"/>
<evidence type="ECO:0000256" key="2">
    <source>
        <dbReference type="ARBA" id="ARBA00022723"/>
    </source>
</evidence>
<sequence length="481" mass="53545">MIFLEGQGTTTLFLKTSYIPGTPYFKKEFSVLSCGTSLRISVETQEAKQCKGILTSVVKLPCNQTKSGSSIESRISSGSPGGSPSVKKDNHFICQPCKKHFTTHTSLHAHIAVEHGKDTEAFVKCSQCGADPRILWHSSVCHLCGEFTSNLNDHEAIHYRDKEGINALFECSKCFRSFSRFNELKKHLVNDHRRKRVLPKPVRCAVCSVKFYSRHARDQHFVSHFKSVFEDLWQTICDMHESFGGLLQSSECPLCEHIMPSKKSLRRHVISQHLLQIIGSSRALFDELRTVERERPDGVQHSSGIINLSRQMVDGSDRHRKGSMAVERNVRNEVSCGVENADIKESGYSVVHGQRQIVPLDGDSSLTAENESAERRKLVALESGCEKEYQAEMIGNLSRRGKDAGSERIEHLTLSISSLNPSDIDPATRNAVGFCKNGTDSSICRPQLNEPTFSASSRSHGEEASSGRESNCIQGALNTHR</sequence>
<comment type="subcellular location">
    <subcellularLocation>
        <location evidence="1">Nucleus</location>
    </subcellularLocation>
</comment>
<feature type="region of interest" description="Disordered" evidence="8">
    <location>
        <begin position="445"/>
        <end position="481"/>
    </location>
</feature>
<evidence type="ECO:0000259" key="9">
    <source>
        <dbReference type="PROSITE" id="PS50157"/>
    </source>
</evidence>
<feature type="compositionally biased region" description="Polar residues" evidence="8">
    <location>
        <begin position="467"/>
        <end position="481"/>
    </location>
</feature>
<keyword evidence="2" id="KW-0479">Metal-binding</keyword>
<keyword evidence="5" id="KW-0862">Zinc</keyword>
<dbReference type="GO" id="GO:0005634">
    <property type="term" value="C:nucleus"/>
    <property type="evidence" value="ECO:0007669"/>
    <property type="project" value="UniProtKB-SubCell"/>
</dbReference>
<reference evidence="10 11" key="2">
    <citation type="submission" date="2018-11" db="EMBL/GenBank/DDBJ databases">
        <authorList>
            <consortium name="Pathogen Informatics"/>
        </authorList>
    </citation>
    <scope>NUCLEOTIDE SEQUENCE [LARGE SCALE GENOMIC DNA]</scope>
</reference>
<dbReference type="EMBL" id="UYWY01027562">
    <property type="protein sequence ID" value="VDM51140.1"/>
    <property type="molecule type" value="Genomic_DNA"/>
</dbReference>
<keyword evidence="4 7" id="KW-0863">Zinc-finger</keyword>
<keyword evidence="11" id="KW-1185">Reference proteome</keyword>
<proteinExistence type="predicted"/>
<evidence type="ECO:0000313" key="10">
    <source>
        <dbReference type="EMBL" id="VDM51140.1"/>
    </source>
</evidence>
<dbReference type="InterPro" id="IPR013087">
    <property type="entry name" value="Znf_C2H2_type"/>
</dbReference>
<dbReference type="InterPro" id="IPR050888">
    <property type="entry name" value="ZnF_C2H2-type_TF"/>
</dbReference>
<evidence type="ECO:0000256" key="1">
    <source>
        <dbReference type="ARBA" id="ARBA00004123"/>
    </source>
</evidence>
<feature type="compositionally biased region" description="Low complexity" evidence="8">
    <location>
        <begin position="67"/>
        <end position="85"/>
    </location>
</feature>
<feature type="domain" description="C2H2-type" evidence="9">
    <location>
        <begin position="169"/>
        <end position="197"/>
    </location>
</feature>
<dbReference type="PROSITE" id="PS00028">
    <property type="entry name" value="ZINC_FINGER_C2H2_1"/>
    <property type="match status" value="2"/>
</dbReference>
<evidence type="ECO:0000256" key="5">
    <source>
        <dbReference type="ARBA" id="ARBA00022833"/>
    </source>
</evidence>
<evidence type="ECO:0000256" key="8">
    <source>
        <dbReference type="SAM" id="MobiDB-lite"/>
    </source>
</evidence>
<reference evidence="12" key="1">
    <citation type="submission" date="2016-06" db="UniProtKB">
        <authorList>
            <consortium name="WormBaseParasite"/>
        </authorList>
    </citation>
    <scope>IDENTIFICATION</scope>
</reference>
<dbReference type="WBParaSite" id="TCNE_0001982301-mRNA-1">
    <property type="protein sequence ID" value="TCNE_0001982301-mRNA-1"/>
    <property type="gene ID" value="TCNE_0001982301"/>
</dbReference>
<dbReference type="GO" id="GO:0008270">
    <property type="term" value="F:zinc ion binding"/>
    <property type="evidence" value="ECO:0007669"/>
    <property type="project" value="UniProtKB-KW"/>
</dbReference>
<gene>
    <name evidence="10" type="ORF">TCNE_LOCUS19819</name>
</gene>
<evidence type="ECO:0000256" key="7">
    <source>
        <dbReference type="PROSITE-ProRule" id="PRU00042"/>
    </source>
</evidence>
<feature type="domain" description="C2H2-type" evidence="9">
    <location>
        <begin position="92"/>
        <end position="120"/>
    </location>
</feature>
<organism evidence="11 12">
    <name type="scientific">Toxocara canis</name>
    <name type="common">Canine roundworm</name>
    <dbReference type="NCBI Taxonomy" id="6265"/>
    <lineage>
        <taxon>Eukaryota</taxon>
        <taxon>Metazoa</taxon>
        <taxon>Ecdysozoa</taxon>
        <taxon>Nematoda</taxon>
        <taxon>Chromadorea</taxon>
        <taxon>Rhabditida</taxon>
        <taxon>Spirurina</taxon>
        <taxon>Ascaridomorpha</taxon>
        <taxon>Ascaridoidea</taxon>
        <taxon>Toxocaridae</taxon>
        <taxon>Toxocara</taxon>
    </lineage>
</organism>
<evidence type="ECO:0000313" key="12">
    <source>
        <dbReference type="WBParaSite" id="TCNE_0001982301-mRNA-1"/>
    </source>
</evidence>
<feature type="compositionally biased region" description="Polar residues" evidence="8">
    <location>
        <begin position="445"/>
        <end position="458"/>
    </location>
</feature>
<feature type="region of interest" description="Disordered" evidence="8">
    <location>
        <begin position="64"/>
        <end position="86"/>
    </location>
</feature>
<dbReference type="Proteomes" id="UP000050794">
    <property type="component" value="Unassembled WGS sequence"/>
</dbReference>
<protein>
    <submittedName>
        <fullName evidence="12">C2H2-type domain-containing protein</fullName>
    </submittedName>
</protein>
<dbReference type="SMART" id="SM00355">
    <property type="entry name" value="ZnF_C2H2"/>
    <property type="match status" value="5"/>
</dbReference>
<keyword evidence="6" id="KW-0539">Nucleus</keyword>
<evidence type="ECO:0000256" key="6">
    <source>
        <dbReference type="ARBA" id="ARBA00023242"/>
    </source>
</evidence>
<dbReference type="Gene3D" id="3.30.160.60">
    <property type="entry name" value="Classic Zinc Finger"/>
    <property type="match status" value="1"/>
</dbReference>
<dbReference type="PANTHER" id="PTHR24406">
    <property type="entry name" value="TRANSCRIPTIONAL REPRESSOR CTCFL-RELATED"/>
    <property type="match status" value="1"/>
</dbReference>
<accession>A0A183VGE9</accession>
<dbReference type="PROSITE" id="PS50157">
    <property type="entry name" value="ZINC_FINGER_C2H2_2"/>
    <property type="match status" value="2"/>
</dbReference>
<evidence type="ECO:0000256" key="4">
    <source>
        <dbReference type="ARBA" id="ARBA00022771"/>
    </source>
</evidence>
<evidence type="ECO:0000313" key="11">
    <source>
        <dbReference type="Proteomes" id="UP000050794"/>
    </source>
</evidence>
<name>A0A183VGE9_TOXCA</name>
<evidence type="ECO:0000256" key="3">
    <source>
        <dbReference type="ARBA" id="ARBA00022737"/>
    </source>
</evidence>
<keyword evidence="3" id="KW-0677">Repeat</keyword>